<feature type="compositionally biased region" description="Basic and acidic residues" evidence="1">
    <location>
        <begin position="15"/>
        <end position="59"/>
    </location>
</feature>
<gene>
    <name evidence="2" type="ORF">B296_00039398</name>
</gene>
<evidence type="ECO:0000256" key="1">
    <source>
        <dbReference type="SAM" id="MobiDB-lite"/>
    </source>
</evidence>
<comment type="caution">
    <text evidence="2">The sequence shown here is derived from an EMBL/GenBank/DDBJ whole genome shotgun (WGS) entry which is preliminary data.</text>
</comment>
<accession>A0A426XEL7</accession>
<feature type="compositionally biased region" description="Basic and acidic residues" evidence="1">
    <location>
        <begin position="265"/>
        <end position="276"/>
    </location>
</feature>
<name>A0A426XEL7_ENSVE</name>
<reference evidence="2 3" key="1">
    <citation type="journal article" date="2014" name="Agronomy (Basel)">
        <title>A Draft Genome Sequence for Ensete ventricosum, the Drought-Tolerant Tree Against Hunger.</title>
        <authorList>
            <person name="Harrison J."/>
            <person name="Moore K.A."/>
            <person name="Paszkiewicz K."/>
            <person name="Jones T."/>
            <person name="Grant M."/>
            <person name="Ambacheew D."/>
            <person name="Muzemil S."/>
            <person name="Studholme D.J."/>
        </authorList>
    </citation>
    <scope>NUCLEOTIDE SEQUENCE [LARGE SCALE GENOMIC DNA]</scope>
</reference>
<feature type="region of interest" description="Disordered" evidence="1">
    <location>
        <begin position="265"/>
        <end position="290"/>
    </location>
</feature>
<feature type="region of interest" description="Disordered" evidence="1">
    <location>
        <begin position="1"/>
        <end position="101"/>
    </location>
</feature>
<sequence length="562" mass="64163">MTKAQDVASPNTFCERGDGSEHREGGIKARDMHKTMQDDSDRQHRAEKSCPPNEVEKPSRFRHHQGNESFQLREGRITSHSTSTNSDPYFSNVPSRDDERCTVLPPHKRVELSRRTYRHRKFQDSIDPSGRQGEEGVSKMSIGEQVHVDDKFVSNAIELSMPLDSEDVRSLEPKNNESVKSLSSDAEFLDTFKHIQMQISNTSISGFLHTILSSFTNQMPVCEMEDEVQDSVSPNNTCERGNEECYVEEQGIASVDETSDMHIVSERGRDSTESSKVHGTNKGYRGRGYVNVSDSTTTNVNACDGSVSSIDDGCCVLPPHKRLELSRRTFHHAPHKRIELSRRTFQQRKSQDSVDMFIPNANELSTIDTSQPVRDSFIDFEDYHSMQNWSDSKNEESVMSPSSDVEFLKSSTNDQTEMSKVNELREEIDEKYDKSDDEREGRFHLREEKLTPQLDLNCTRFPSIKARRRPMRDNSSVDFEDSKNEELVMSLSSDAEFLSSSTNDQMEMSKVNELREEIDEKYDKSKKLHSIPLREEKLTPQLDLNCTRLPSLKASKEGISKT</sequence>
<proteinExistence type="predicted"/>
<evidence type="ECO:0000313" key="3">
    <source>
        <dbReference type="Proteomes" id="UP000287651"/>
    </source>
</evidence>
<evidence type="ECO:0000313" key="2">
    <source>
        <dbReference type="EMBL" id="RRT37919.1"/>
    </source>
</evidence>
<dbReference type="EMBL" id="AMZH03021736">
    <property type="protein sequence ID" value="RRT37919.1"/>
    <property type="molecule type" value="Genomic_DNA"/>
</dbReference>
<feature type="compositionally biased region" description="Polar residues" evidence="1">
    <location>
        <begin position="78"/>
        <end position="94"/>
    </location>
</feature>
<dbReference type="AlphaFoldDB" id="A0A426XEL7"/>
<dbReference type="Proteomes" id="UP000287651">
    <property type="component" value="Unassembled WGS sequence"/>
</dbReference>
<organism evidence="2 3">
    <name type="scientific">Ensete ventricosum</name>
    <name type="common">Abyssinian banana</name>
    <name type="synonym">Musa ensete</name>
    <dbReference type="NCBI Taxonomy" id="4639"/>
    <lineage>
        <taxon>Eukaryota</taxon>
        <taxon>Viridiplantae</taxon>
        <taxon>Streptophyta</taxon>
        <taxon>Embryophyta</taxon>
        <taxon>Tracheophyta</taxon>
        <taxon>Spermatophyta</taxon>
        <taxon>Magnoliopsida</taxon>
        <taxon>Liliopsida</taxon>
        <taxon>Zingiberales</taxon>
        <taxon>Musaceae</taxon>
        <taxon>Ensete</taxon>
    </lineage>
</organism>
<protein>
    <submittedName>
        <fullName evidence="2">Uncharacterized protein</fullName>
    </submittedName>
</protein>